<organism evidence="3 4">
    <name type="scientific">Mycobacterium lentiflavum</name>
    <dbReference type="NCBI Taxonomy" id="141349"/>
    <lineage>
        <taxon>Bacteria</taxon>
        <taxon>Bacillati</taxon>
        <taxon>Actinomycetota</taxon>
        <taxon>Actinomycetes</taxon>
        <taxon>Mycobacteriales</taxon>
        <taxon>Mycobacteriaceae</taxon>
        <taxon>Mycobacterium</taxon>
        <taxon>Mycobacterium simiae complex</taxon>
    </lineage>
</organism>
<reference evidence="3 4" key="1">
    <citation type="submission" date="2015-03" db="EMBL/GenBank/DDBJ databases">
        <authorList>
            <person name="Urmite Genomes"/>
        </authorList>
    </citation>
    <scope>NUCLEOTIDE SEQUENCE [LARGE SCALE GENOMIC DNA]</scope>
    <source>
        <strain evidence="3 4">CSUR P1491</strain>
    </source>
</reference>
<feature type="domain" description="4Fe-4S Wbl-type" evidence="2">
    <location>
        <begin position="13"/>
        <end position="69"/>
    </location>
</feature>
<dbReference type="InterPro" id="IPR034768">
    <property type="entry name" value="4FE4S_WBL"/>
</dbReference>
<dbReference type="PROSITE" id="PS51674">
    <property type="entry name" value="4FE4S_WBL"/>
    <property type="match status" value="1"/>
</dbReference>
<accession>A0A0E4H3F2</accession>
<name>A0A0E4H3F2_MYCLN</name>
<evidence type="ECO:0000313" key="4">
    <source>
        <dbReference type="Proteomes" id="UP000199251"/>
    </source>
</evidence>
<feature type="compositionally biased region" description="Pro residues" evidence="1">
    <location>
        <begin position="171"/>
        <end position="180"/>
    </location>
</feature>
<feature type="compositionally biased region" description="Polar residues" evidence="1">
    <location>
        <begin position="140"/>
        <end position="164"/>
    </location>
</feature>
<proteinExistence type="predicted"/>
<protein>
    <submittedName>
        <fullName evidence="3">Transcriptional regulatory protein</fullName>
    </submittedName>
</protein>
<dbReference type="STRING" id="141349.BN1232_06242"/>
<feature type="region of interest" description="Disordered" evidence="1">
    <location>
        <begin position="111"/>
        <end position="180"/>
    </location>
</feature>
<dbReference type="Pfam" id="PF02467">
    <property type="entry name" value="Whib"/>
    <property type="match status" value="1"/>
</dbReference>
<evidence type="ECO:0000313" key="3">
    <source>
        <dbReference type="EMBL" id="CQD24523.1"/>
    </source>
</evidence>
<evidence type="ECO:0000256" key="1">
    <source>
        <dbReference type="SAM" id="MobiDB-lite"/>
    </source>
</evidence>
<dbReference type="OrthoDB" id="4723589at2"/>
<sequence>MTNIRPLKADTGLCEYEDRDKWFSAYSDERDAAAICTNCPIIVSCAQRALKLGVTDGVWASVPLPGSRNTDALQQARARLHEVIDRYQRQPAEWQRRSLQIRQAVHFAATQREQRRRHAAAATPQRCPSPAPPSTALPSRNRSTASALVNAKASSNEDPPQAATSRGCRPQIPPTAKSPP</sequence>
<dbReference type="Proteomes" id="UP000199251">
    <property type="component" value="Unassembled WGS sequence"/>
</dbReference>
<dbReference type="EMBL" id="CTEE01000003">
    <property type="protein sequence ID" value="CQD24523.1"/>
    <property type="molecule type" value="Genomic_DNA"/>
</dbReference>
<dbReference type="AlphaFoldDB" id="A0A0E4H3F2"/>
<evidence type="ECO:0000259" key="2">
    <source>
        <dbReference type="PROSITE" id="PS51674"/>
    </source>
</evidence>
<gene>
    <name evidence="3" type="ORF">BN1232_06242</name>
</gene>